<evidence type="ECO:0000313" key="5">
    <source>
        <dbReference type="Ensembl" id="ENSAPLP00000017790.1"/>
    </source>
</evidence>
<dbReference type="GO" id="GO:0003924">
    <property type="term" value="F:GTPase activity"/>
    <property type="evidence" value="ECO:0007669"/>
    <property type="project" value="InterPro"/>
</dbReference>
<gene>
    <name evidence="5" type="primary">RAB42</name>
</gene>
<keyword evidence="3" id="KW-0342">GTP-binding</keyword>
<dbReference type="PROSITE" id="PS51419">
    <property type="entry name" value="RAB"/>
    <property type="match status" value="1"/>
</dbReference>
<dbReference type="PROSITE" id="PS51420">
    <property type="entry name" value="RHO"/>
    <property type="match status" value="1"/>
</dbReference>
<dbReference type="SUPFAM" id="SSF52540">
    <property type="entry name" value="P-loop containing nucleoside triphosphate hydrolases"/>
    <property type="match status" value="1"/>
</dbReference>
<dbReference type="PRINTS" id="PR00449">
    <property type="entry name" value="RASTRNSFRMNG"/>
</dbReference>
<dbReference type="NCBIfam" id="TIGR00231">
    <property type="entry name" value="small_GTP"/>
    <property type="match status" value="1"/>
</dbReference>
<evidence type="ECO:0000313" key="6">
    <source>
        <dbReference type="Proteomes" id="UP000016666"/>
    </source>
</evidence>
<dbReference type="Ensembl" id="ENSAPLT00000042152.1">
    <property type="protein sequence ID" value="ENSAPLP00000017790.1"/>
    <property type="gene ID" value="ENSAPLG00000017350.1"/>
</dbReference>
<dbReference type="STRING" id="8840.ENSAPLP00000017790"/>
<evidence type="ECO:0000256" key="4">
    <source>
        <dbReference type="SAM" id="MobiDB-lite"/>
    </source>
</evidence>
<dbReference type="GeneTree" id="ENSGT00940000162094"/>
<dbReference type="InterPro" id="IPR005225">
    <property type="entry name" value="Small_GTP-bd"/>
</dbReference>
<dbReference type="SMART" id="SM00174">
    <property type="entry name" value="RHO"/>
    <property type="match status" value="1"/>
</dbReference>
<comment type="similarity">
    <text evidence="1">Belongs to the small GTPase superfamily. Rab family.</text>
</comment>
<reference evidence="5 6" key="1">
    <citation type="submission" date="2017-10" db="EMBL/GenBank/DDBJ databases">
        <title>A new Pekin duck reference genome.</title>
        <authorList>
            <person name="Hou Z.-C."/>
            <person name="Zhou Z.-K."/>
            <person name="Zhu F."/>
            <person name="Hou S.-S."/>
        </authorList>
    </citation>
    <scope>NUCLEOTIDE SEQUENCE [LARGE SCALE GENOMIC DNA]</scope>
</reference>
<organism evidence="5 6">
    <name type="scientific">Anas platyrhynchos platyrhynchos</name>
    <name type="common">Northern mallard</name>
    <dbReference type="NCBI Taxonomy" id="8840"/>
    <lineage>
        <taxon>Eukaryota</taxon>
        <taxon>Metazoa</taxon>
        <taxon>Chordata</taxon>
        <taxon>Craniata</taxon>
        <taxon>Vertebrata</taxon>
        <taxon>Euteleostomi</taxon>
        <taxon>Archelosauria</taxon>
        <taxon>Archosauria</taxon>
        <taxon>Dinosauria</taxon>
        <taxon>Saurischia</taxon>
        <taxon>Theropoda</taxon>
        <taxon>Coelurosauria</taxon>
        <taxon>Aves</taxon>
        <taxon>Neognathae</taxon>
        <taxon>Galloanserae</taxon>
        <taxon>Anseriformes</taxon>
        <taxon>Anatidae</taxon>
        <taxon>Anatinae</taxon>
        <taxon>Anas</taxon>
    </lineage>
</organism>
<name>A0A493SWD7_ANAPP</name>
<evidence type="ECO:0000256" key="3">
    <source>
        <dbReference type="ARBA" id="ARBA00023134"/>
    </source>
</evidence>
<dbReference type="SMART" id="SM00175">
    <property type="entry name" value="RAB"/>
    <property type="match status" value="1"/>
</dbReference>
<proteinExistence type="inferred from homology"/>
<dbReference type="InterPro" id="IPR027417">
    <property type="entry name" value="P-loop_NTPase"/>
</dbReference>
<protein>
    <submittedName>
        <fullName evidence="5">RAB42, member RAS onco family</fullName>
    </submittedName>
</protein>
<dbReference type="InterPro" id="IPR050209">
    <property type="entry name" value="Rab_GTPases_membrane_traffic"/>
</dbReference>
<dbReference type="SMART" id="SM00176">
    <property type="entry name" value="RAN"/>
    <property type="match status" value="1"/>
</dbReference>
<reference evidence="5" key="3">
    <citation type="submission" date="2025-09" db="UniProtKB">
        <authorList>
            <consortium name="Ensembl"/>
        </authorList>
    </citation>
    <scope>IDENTIFICATION</scope>
</reference>
<dbReference type="AlphaFoldDB" id="A0A493SWD7"/>
<sequence>MAARSKQPNSPRAVPLGLLTAWQPLPPPPPLLCLSRGGCEDRTTALSQSPGTALRGGDKGGDLAPVPPAQQSPWGWDPSGPMDPFPPSPAAGMGMALGAPLSPHVPNAGGHYQFRVIVLGDAAVGKSSLLRCYAEGPGGAVPCPTVGVDFYSRTVPLPPAGRAKLQLWDTAGQERFRSITRSFYRSAAGVLLVFDLTNRASFERVPEWYREAAGDRAAAFVLVGQKSDLAAERAVSAEEAARLAASLGMAFVETSARSNRNVELAFETLAGGILRALGRGALAPPHDCGAVRLIPSPSRPRPRARGEPQGRCWC</sequence>
<accession>A0A493SWD7</accession>
<evidence type="ECO:0000256" key="1">
    <source>
        <dbReference type="ARBA" id="ARBA00006270"/>
    </source>
</evidence>
<dbReference type="PROSITE" id="PS51421">
    <property type="entry name" value="RAS"/>
    <property type="match status" value="1"/>
</dbReference>
<dbReference type="SMART" id="SM00173">
    <property type="entry name" value="RAS"/>
    <property type="match status" value="1"/>
</dbReference>
<dbReference type="PANTHER" id="PTHR47979">
    <property type="entry name" value="DRAB11-RELATED"/>
    <property type="match status" value="1"/>
</dbReference>
<dbReference type="Gene3D" id="3.40.50.300">
    <property type="entry name" value="P-loop containing nucleotide triphosphate hydrolases"/>
    <property type="match status" value="1"/>
</dbReference>
<dbReference type="GO" id="GO:0005525">
    <property type="term" value="F:GTP binding"/>
    <property type="evidence" value="ECO:0007669"/>
    <property type="project" value="UniProtKB-KW"/>
</dbReference>
<dbReference type="Proteomes" id="UP000016666">
    <property type="component" value="Chromosome 24"/>
</dbReference>
<keyword evidence="6" id="KW-1185">Reference proteome</keyword>
<dbReference type="FunFam" id="3.40.50.300:FF:001447">
    <property type="entry name" value="Ras-related protein Rab-1B"/>
    <property type="match status" value="1"/>
</dbReference>
<dbReference type="InterPro" id="IPR001806">
    <property type="entry name" value="Small_GTPase"/>
</dbReference>
<evidence type="ECO:0000256" key="2">
    <source>
        <dbReference type="ARBA" id="ARBA00022741"/>
    </source>
</evidence>
<feature type="region of interest" description="Disordered" evidence="4">
    <location>
        <begin position="33"/>
        <end position="84"/>
    </location>
</feature>
<reference evidence="5" key="2">
    <citation type="submission" date="2025-08" db="UniProtKB">
        <authorList>
            <consortium name="Ensembl"/>
        </authorList>
    </citation>
    <scope>IDENTIFICATION</scope>
</reference>
<dbReference type="Pfam" id="PF00071">
    <property type="entry name" value="Ras"/>
    <property type="match status" value="1"/>
</dbReference>
<keyword evidence="2" id="KW-0547">Nucleotide-binding</keyword>
<dbReference type="OMA" id="FDMTNRR"/>